<evidence type="ECO:0000256" key="3">
    <source>
        <dbReference type="ARBA" id="ARBA00022722"/>
    </source>
</evidence>
<keyword evidence="7 13" id="KW-0378">Hydrolase</keyword>
<dbReference type="RefSeq" id="WP_210682277.1">
    <property type="nucleotide sequence ID" value="NZ_JAGMWN010000005.1"/>
</dbReference>
<keyword evidence="6 13" id="KW-0227">DNA damage</keyword>
<feature type="active site" evidence="13">
    <location>
        <position position="139"/>
    </location>
</feature>
<keyword evidence="9 13" id="KW-0238">DNA-binding</keyword>
<keyword evidence="8 13" id="KW-0460">Magnesium</keyword>
<evidence type="ECO:0000256" key="6">
    <source>
        <dbReference type="ARBA" id="ARBA00022763"/>
    </source>
</evidence>
<gene>
    <name evidence="13 15" type="primary">ruvC</name>
    <name evidence="15" type="ORF">KAJ83_11785</name>
</gene>
<feature type="binding site" evidence="13">
    <location>
        <position position="7"/>
    </location>
    <ligand>
        <name>Mg(2+)</name>
        <dbReference type="ChEBI" id="CHEBI:18420"/>
        <label>1</label>
    </ligand>
</feature>
<evidence type="ECO:0000256" key="5">
    <source>
        <dbReference type="ARBA" id="ARBA00022759"/>
    </source>
</evidence>
<dbReference type="EC" id="3.1.21.10" evidence="13 14"/>
<evidence type="ECO:0000256" key="10">
    <source>
        <dbReference type="ARBA" id="ARBA00023172"/>
    </source>
</evidence>
<dbReference type="GO" id="GO:0003677">
    <property type="term" value="F:DNA binding"/>
    <property type="evidence" value="ECO:0007669"/>
    <property type="project" value="UniProtKB-KW"/>
</dbReference>
<dbReference type="GO" id="GO:0008821">
    <property type="term" value="F:crossover junction DNA endonuclease activity"/>
    <property type="evidence" value="ECO:0007669"/>
    <property type="project" value="UniProtKB-UniRule"/>
</dbReference>
<dbReference type="EMBL" id="JAGMWN010000005">
    <property type="protein sequence ID" value="MBP5857692.1"/>
    <property type="molecule type" value="Genomic_DNA"/>
</dbReference>
<comment type="caution">
    <text evidence="15">The sequence shown here is derived from an EMBL/GenBank/DDBJ whole genome shotgun (WGS) entry which is preliminary data.</text>
</comment>
<dbReference type="GO" id="GO:0005737">
    <property type="term" value="C:cytoplasm"/>
    <property type="evidence" value="ECO:0007669"/>
    <property type="project" value="UniProtKB-SubCell"/>
</dbReference>
<keyword evidence="2 13" id="KW-0963">Cytoplasm</keyword>
<evidence type="ECO:0000256" key="4">
    <source>
        <dbReference type="ARBA" id="ARBA00022723"/>
    </source>
</evidence>
<protein>
    <recommendedName>
        <fullName evidence="13 14">Crossover junction endodeoxyribonuclease RuvC</fullName>
        <ecNumber evidence="13 14">3.1.21.10</ecNumber>
    </recommendedName>
    <alternativeName>
        <fullName evidence="13">Holliday junction nuclease RuvC</fullName>
    </alternativeName>
    <alternativeName>
        <fullName evidence="13">Holliday junction resolvase RuvC</fullName>
    </alternativeName>
</protein>
<reference evidence="15" key="1">
    <citation type="submission" date="2021-04" db="EMBL/GenBank/DDBJ databases">
        <authorList>
            <person name="Zhang D.-C."/>
        </authorList>
    </citation>
    <scope>NUCLEOTIDE SEQUENCE</scope>
    <source>
        <strain evidence="15">CGMCC 1.15697</strain>
    </source>
</reference>
<evidence type="ECO:0000313" key="16">
    <source>
        <dbReference type="Proteomes" id="UP000672602"/>
    </source>
</evidence>
<comment type="function">
    <text evidence="13">The RuvA-RuvB-RuvC complex processes Holliday junction (HJ) DNA during genetic recombination and DNA repair. Endonuclease that resolves HJ intermediates. Cleaves cruciform DNA by making single-stranded nicks across the HJ at symmetrical positions within the homologous arms, yielding a 5'-phosphate and a 3'-hydroxyl group; requires a central core of homology in the junction. The consensus cleavage sequence is 5'-(A/T)TT(C/G)-3'. Cleavage occurs on the 3'-side of the TT dinucleotide at the point of strand exchange. HJ branch migration catalyzed by RuvA-RuvB allows RuvC to scan DNA until it finds its consensus sequence, where it cleaves and resolves the cruciform DNA.</text>
</comment>
<dbReference type="GO" id="GO:0009432">
    <property type="term" value="P:SOS response"/>
    <property type="evidence" value="ECO:0007669"/>
    <property type="project" value="UniProtKB-ARBA"/>
</dbReference>
<accession>A0A8J7S932</accession>
<evidence type="ECO:0000256" key="2">
    <source>
        <dbReference type="ARBA" id="ARBA00022490"/>
    </source>
</evidence>
<dbReference type="GO" id="GO:0048476">
    <property type="term" value="C:Holliday junction resolvase complex"/>
    <property type="evidence" value="ECO:0007669"/>
    <property type="project" value="UniProtKB-UniRule"/>
</dbReference>
<evidence type="ECO:0000256" key="8">
    <source>
        <dbReference type="ARBA" id="ARBA00022842"/>
    </source>
</evidence>
<keyword evidence="11 13" id="KW-0234">DNA repair</keyword>
<evidence type="ECO:0000256" key="13">
    <source>
        <dbReference type="HAMAP-Rule" id="MF_00034"/>
    </source>
</evidence>
<organism evidence="15 16">
    <name type="scientific">Marivibrio halodurans</name>
    <dbReference type="NCBI Taxonomy" id="2039722"/>
    <lineage>
        <taxon>Bacteria</taxon>
        <taxon>Pseudomonadati</taxon>
        <taxon>Pseudomonadota</taxon>
        <taxon>Alphaproteobacteria</taxon>
        <taxon>Rhodospirillales</taxon>
        <taxon>Rhodospirillaceae</taxon>
        <taxon>Marivibrio</taxon>
    </lineage>
</organism>
<dbReference type="GO" id="GO:0000287">
    <property type="term" value="F:magnesium ion binding"/>
    <property type="evidence" value="ECO:0007669"/>
    <property type="project" value="UniProtKB-UniRule"/>
</dbReference>
<feature type="active site" evidence="13">
    <location>
        <position position="67"/>
    </location>
</feature>
<evidence type="ECO:0000256" key="14">
    <source>
        <dbReference type="NCBIfam" id="TIGR00228"/>
    </source>
</evidence>
<dbReference type="Gene3D" id="3.30.420.10">
    <property type="entry name" value="Ribonuclease H-like superfamily/Ribonuclease H"/>
    <property type="match status" value="1"/>
</dbReference>
<dbReference type="NCBIfam" id="TIGR00228">
    <property type="entry name" value="ruvC"/>
    <property type="match status" value="1"/>
</dbReference>
<dbReference type="PANTHER" id="PTHR30194:SF3">
    <property type="entry name" value="CROSSOVER JUNCTION ENDODEOXYRIBONUCLEASE RUVC"/>
    <property type="match status" value="1"/>
</dbReference>
<comment type="catalytic activity">
    <reaction evidence="12 13">
        <text>Endonucleolytic cleavage at a junction such as a reciprocal single-stranded crossover between two homologous DNA duplexes (Holliday junction).</text>
        <dbReference type="EC" id="3.1.21.10"/>
    </reaction>
</comment>
<evidence type="ECO:0000256" key="12">
    <source>
        <dbReference type="ARBA" id="ARBA00029354"/>
    </source>
</evidence>
<comment type="cofactor">
    <cofactor evidence="13">
        <name>Mg(2+)</name>
        <dbReference type="ChEBI" id="CHEBI:18420"/>
    </cofactor>
    <text evidence="13">Binds 2 Mg(2+) ion per subunit.</text>
</comment>
<proteinExistence type="inferred from homology"/>
<evidence type="ECO:0000256" key="1">
    <source>
        <dbReference type="ARBA" id="ARBA00009518"/>
    </source>
</evidence>
<keyword evidence="3 13" id="KW-0540">Nuclease</keyword>
<feature type="binding site" evidence="13">
    <location>
        <position position="67"/>
    </location>
    <ligand>
        <name>Mg(2+)</name>
        <dbReference type="ChEBI" id="CHEBI:18420"/>
        <label>2</label>
    </ligand>
</feature>
<dbReference type="Proteomes" id="UP000672602">
    <property type="component" value="Unassembled WGS sequence"/>
</dbReference>
<keyword evidence="4 13" id="KW-0479">Metal-binding</keyword>
<dbReference type="PROSITE" id="PS01321">
    <property type="entry name" value="RUVC"/>
    <property type="match status" value="1"/>
</dbReference>
<dbReference type="SUPFAM" id="SSF53098">
    <property type="entry name" value="Ribonuclease H-like"/>
    <property type="match status" value="1"/>
</dbReference>
<comment type="subunit">
    <text evidence="13">Homodimer which binds Holliday junction (HJ) DNA. The HJ becomes 2-fold symmetrical on binding to RuvC with unstacked arms; it has a different conformation from HJ DNA in complex with RuvA. In the full resolvosome a probable DNA-RuvA(4)-RuvB(12)-RuvC(2) complex forms which resolves the HJ.</text>
</comment>
<evidence type="ECO:0000256" key="7">
    <source>
        <dbReference type="ARBA" id="ARBA00022801"/>
    </source>
</evidence>
<feature type="active site" evidence="13">
    <location>
        <position position="7"/>
    </location>
</feature>
<dbReference type="PANTHER" id="PTHR30194">
    <property type="entry name" value="CROSSOVER JUNCTION ENDODEOXYRIBONUCLEASE RUVC"/>
    <property type="match status" value="1"/>
</dbReference>
<keyword evidence="10 13" id="KW-0233">DNA recombination</keyword>
<dbReference type="Pfam" id="PF02075">
    <property type="entry name" value="RuvC"/>
    <property type="match status" value="1"/>
</dbReference>
<comment type="similarity">
    <text evidence="1 13">Belongs to the RuvC family.</text>
</comment>
<dbReference type="GO" id="GO:0006310">
    <property type="term" value="P:DNA recombination"/>
    <property type="evidence" value="ECO:0007669"/>
    <property type="project" value="UniProtKB-UniRule"/>
</dbReference>
<keyword evidence="16" id="KW-1185">Reference proteome</keyword>
<comment type="subcellular location">
    <subcellularLocation>
        <location evidence="13">Cytoplasm</location>
    </subcellularLocation>
</comment>
<evidence type="ECO:0000256" key="11">
    <source>
        <dbReference type="ARBA" id="ARBA00023204"/>
    </source>
</evidence>
<dbReference type="FunFam" id="3.30.420.10:FF:000002">
    <property type="entry name" value="Crossover junction endodeoxyribonuclease RuvC"/>
    <property type="match status" value="1"/>
</dbReference>
<dbReference type="AlphaFoldDB" id="A0A8J7S932"/>
<name>A0A8J7S932_9PROT</name>
<dbReference type="InterPro" id="IPR020563">
    <property type="entry name" value="X-over_junc_endoDNase_Mg_BS"/>
</dbReference>
<dbReference type="GO" id="GO:0006281">
    <property type="term" value="P:DNA repair"/>
    <property type="evidence" value="ECO:0007669"/>
    <property type="project" value="UniProtKB-UniRule"/>
</dbReference>
<feature type="binding site" evidence="13">
    <location>
        <position position="139"/>
    </location>
    <ligand>
        <name>Mg(2+)</name>
        <dbReference type="ChEBI" id="CHEBI:18420"/>
        <label>1</label>
    </ligand>
</feature>
<dbReference type="InterPro" id="IPR012337">
    <property type="entry name" value="RNaseH-like_sf"/>
</dbReference>
<evidence type="ECO:0000256" key="9">
    <source>
        <dbReference type="ARBA" id="ARBA00023125"/>
    </source>
</evidence>
<dbReference type="InterPro" id="IPR002176">
    <property type="entry name" value="X-over_junc_endoDNase_RuvC"/>
</dbReference>
<sequence length="181" mass="18486">MRIIGLDPGLRHTGWGVVDMDGVHLRFVACGTVDPPDRLPMADRLKALHDELMAVLACHAPQEAAVEETFLNKNPGTTLKLGHARGVVLLAPALAGLAVHEYAAKSVKQAVVGTGGASKDQIGIMVRTLLPGADPGSEDAADALAVAICHGHHGATNRAWAPGSGLATTRFATGGAGGGAR</sequence>
<dbReference type="InterPro" id="IPR036397">
    <property type="entry name" value="RNaseH_sf"/>
</dbReference>
<dbReference type="PRINTS" id="PR00696">
    <property type="entry name" value="RSOLVASERUVC"/>
</dbReference>
<dbReference type="HAMAP" id="MF_00034">
    <property type="entry name" value="RuvC"/>
    <property type="match status" value="1"/>
</dbReference>
<evidence type="ECO:0000313" key="15">
    <source>
        <dbReference type="EMBL" id="MBP5857692.1"/>
    </source>
</evidence>
<dbReference type="CDD" id="cd16962">
    <property type="entry name" value="RuvC"/>
    <property type="match status" value="1"/>
</dbReference>
<keyword evidence="5 13" id="KW-0255">Endonuclease</keyword>